<dbReference type="SUPFAM" id="SSF53597">
    <property type="entry name" value="Dihydrofolate reductase-like"/>
    <property type="match status" value="1"/>
</dbReference>
<dbReference type="PANTHER" id="PTHR38011:SF7">
    <property type="entry name" value="2,5-DIAMINO-6-RIBOSYLAMINO-4(3H)-PYRIMIDINONE 5'-PHOSPHATE REDUCTASE"/>
    <property type="match status" value="1"/>
</dbReference>
<evidence type="ECO:0000259" key="4">
    <source>
        <dbReference type="Pfam" id="PF01872"/>
    </source>
</evidence>
<feature type="domain" description="Bacterial bifunctional deaminase-reductase C-terminal" evidence="4">
    <location>
        <begin position="68"/>
        <end position="222"/>
    </location>
</feature>
<evidence type="ECO:0000256" key="3">
    <source>
        <dbReference type="ARBA" id="ARBA00023002"/>
    </source>
</evidence>
<comment type="caution">
    <text evidence="5">The sequence shown here is derived from an EMBL/GenBank/DDBJ whole genome shotgun (WGS) entry which is preliminary data.</text>
</comment>
<dbReference type="InterPro" id="IPR050765">
    <property type="entry name" value="Riboflavin_Biosynth_HTPR"/>
</dbReference>
<evidence type="ECO:0000313" key="6">
    <source>
        <dbReference type="Proteomes" id="UP000662111"/>
    </source>
</evidence>
<dbReference type="Pfam" id="PF01872">
    <property type="entry name" value="RibD_C"/>
    <property type="match status" value="1"/>
</dbReference>
<accession>A0ABQ2FBX8</accession>
<evidence type="ECO:0000256" key="2">
    <source>
        <dbReference type="ARBA" id="ARBA00022857"/>
    </source>
</evidence>
<dbReference type="InterPro" id="IPR024072">
    <property type="entry name" value="DHFR-like_dom_sf"/>
</dbReference>
<proteinExistence type="predicted"/>
<name>A0ABQ2FBX8_9MICO</name>
<reference evidence="6" key="1">
    <citation type="journal article" date="2019" name="Int. J. Syst. Evol. Microbiol.">
        <title>The Global Catalogue of Microorganisms (GCM) 10K type strain sequencing project: providing services to taxonomists for standard genome sequencing and annotation.</title>
        <authorList>
            <consortium name="The Broad Institute Genomics Platform"/>
            <consortium name="The Broad Institute Genome Sequencing Center for Infectious Disease"/>
            <person name="Wu L."/>
            <person name="Ma J."/>
        </authorList>
    </citation>
    <scope>NUCLEOTIDE SEQUENCE [LARGE SCALE GENOMIC DNA]</scope>
    <source>
        <strain evidence="6">CGMCC 1.5362</strain>
    </source>
</reference>
<keyword evidence="2" id="KW-0521">NADP</keyword>
<dbReference type="EMBL" id="BMLB01000003">
    <property type="protein sequence ID" value="GGK70777.1"/>
    <property type="molecule type" value="Genomic_DNA"/>
</dbReference>
<keyword evidence="3" id="KW-0560">Oxidoreductase</keyword>
<gene>
    <name evidence="5" type="primary">ribD</name>
    <name evidence="5" type="ORF">GCM10011509_19030</name>
</gene>
<keyword evidence="6" id="KW-1185">Reference proteome</keyword>
<evidence type="ECO:0000256" key="1">
    <source>
        <dbReference type="ARBA" id="ARBA00005104"/>
    </source>
</evidence>
<evidence type="ECO:0000313" key="5">
    <source>
        <dbReference type="EMBL" id="GGK70777.1"/>
    </source>
</evidence>
<dbReference type="Gene3D" id="3.40.430.10">
    <property type="entry name" value="Dihydrofolate Reductase, subunit A"/>
    <property type="match status" value="2"/>
</dbReference>
<dbReference type="Proteomes" id="UP000662111">
    <property type="component" value="Unassembled WGS sequence"/>
</dbReference>
<comment type="pathway">
    <text evidence="1">Cofactor biosynthesis; riboflavin biosynthesis.</text>
</comment>
<dbReference type="PANTHER" id="PTHR38011">
    <property type="entry name" value="DIHYDROFOLATE REDUCTASE FAMILY PROTEIN (AFU_ORTHOLOGUE AFUA_8G06820)"/>
    <property type="match status" value="1"/>
</dbReference>
<sequence>MNGVLDTPVLVVSVFVFLFLPIRPSWHACPHGVPQNEVMSTRTASGPLEPAQLADWYAVPPEAQGRTWVRGSFITTLDGRATGPDGLSGGLNRGSAGDHAVFAHLREWADVVVVGAGTIRAEGYGPLPRVNLVVVTRSGEVPEAVRARTAGDGEVVVVGGEGRPVSPEQVLDEVGRRGWHRVVVEGGPRLFAPWVEAGLVDELCVTVRPVLAGGDGPLLVPQDAGFGQLVGAATHVLTWDGDVLVRTRLR</sequence>
<protein>
    <recommendedName>
        <fullName evidence="4">Bacterial bifunctional deaminase-reductase C-terminal domain-containing protein</fullName>
    </recommendedName>
</protein>
<dbReference type="InterPro" id="IPR002734">
    <property type="entry name" value="RibDG_C"/>
</dbReference>
<organism evidence="5 6">
    <name type="scientific">Ornithinimicrobium pekingense</name>
    <dbReference type="NCBI Taxonomy" id="384677"/>
    <lineage>
        <taxon>Bacteria</taxon>
        <taxon>Bacillati</taxon>
        <taxon>Actinomycetota</taxon>
        <taxon>Actinomycetes</taxon>
        <taxon>Micrococcales</taxon>
        <taxon>Ornithinimicrobiaceae</taxon>
        <taxon>Ornithinimicrobium</taxon>
    </lineage>
</organism>